<reference evidence="3" key="1">
    <citation type="submission" date="2020-05" db="UniProtKB">
        <authorList>
            <consortium name="EnsemblMetazoa"/>
        </authorList>
    </citation>
    <scope>IDENTIFICATION</scope>
    <source>
        <strain evidence="3">BB02</strain>
    </source>
</reference>
<gene>
    <name evidence="3" type="primary">106071377</name>
</gene>
<dbReference type="EnsemblMetazoa" id="BGLB021350-RA">
    <property type="protein sequence ID" value="BGLB021350-PA"/>
    <property type="gene ID" value="BGLB021350"/>
</dbReference>
<evidence type="ECO:0000256" key="2">
    <source>
        <dbReference type="SAM" id="SignalP"/>
    </source>
</evidence>
<evidence type="ECO:0000313" key="3">
    <source>
        <dbReference type="EnsemblMetazoa" id="BGLB021350-PA"/>
    </source>
</evidence>
<feature type="chain" id="PRO_5012226105" evidence="2">
    <location>
        <begin position="23"/>
        <end position="174"/>
    </location>
</feature>
<evidence type="ECO:0000313" key="4">
    <source>
        <dbReference type="Proteomes" id="UP000076420"/>
    </source>
</evidence>
<sequence length="174" mass="20259">MLASLVVSSALLIGLWVCYHRGFTFKTQQEEIDVTTYRVGDETYTGTQYNTEEISSHSKERQEPVGHINLIYHDTYRNDSDSDDDVSMPETLEQESVDARHYRSPKQLKASDDYEEMDLQTNQVLRDEQNYPHRFRTSRSSIERNDVYSESSQSEENYHEDKPNISSHAHSTLV</sequence>
<dbReference type="VEuPathDB" id="VectorBase:BGLAX_030794"/>
<dbReference type="Proteomes" id="UP000076420">
    <property type="component" value="Unassembled WGS sequence"/>
</dbReference>
<dbReference type="AlphaFoldDB" id="A0A2C9KMI9"/>
<dbReference type="KEGG" id="bgt:106071377"/>
<dbReference type="OrthoDB" id="6244967at2759"/>
<name>A0A2C9KMI9_BIOGL</name>
<organism evidence="3 4">
    <name type="scientific">Biomphalaria glabrata</name>
    <name type="common">Bloodfluke planorb</name>
    <name type="synonym">Freshwater snail</name>
    <dbReference type="NCBI Taxonomy" id="6526"/>
    <lineage>
        <taxon>Eukaryota</taxon>
        <taxon>Metazoa</taxon>
        <taxon>Spiralia</taxon>
        <taxon>Lophotrochozoa</taxon>
        <taxon>Mollusca</taxon>
        <taxon>Gastropoda</taxon>
        <taxon>Heterobranchia</taxon>
        <taxon>Euthyneura</taxon>
        <taxon>Panpulmonata</taxon>
        <taxon>Hygrophila</taxon>
        <taxon>Lymnaeoidea</taxon>
        <taxon>Planorbidae</taxon>
        <taxon>Biomphalaria</taxon>
    </lineage>
</organism>
<proteinExistence type="predicted"/>
<protein>
    <submittedName>
        <fullName evidence="3">Uncharacterized protein</fullName>
    </submittedName>
</protein>
<feature type="compositionally biased region" description="Acidic residues" evidence="1">
    <location>
        <begin position="81"/>
        <end position="96"/>
    </location>
</feature>
<feature type="compositionally biased region" description="Polar residues" evidence="1">
    <location>
        <begin position="164"/>
        <end position="174"/>
    </location>
</feature>
<accession>A0A2C9KMI9</accession>
<evidence type="ECO:0000256" key="1">
    <source>
        <dbReference type="SAM" id="MobiDB-lite"/>
    </source>
</evidence>
<dbReference type="VEuPathDB" id="VectorBase:BGLB021350"/>
<feature type="region of interest" description="Disordered" evidence="1">
    <location>
        <begin position="75"/>
        <end position="174"/>
    </location>
</feature>
<feature type="signal peptide" evidence="2">
    <location>
        <begin position="1"/>
        <end position="22"/>
    </location>
</feature>
<keyword evidence="2" id="KW-0732">Signal</keyword>